<dbReference type="Gene3D" id="1.10.510.10">
    <property type="entry name" value="Transferase(Phosphotransferase) domain 1"/>
    <property type="match status" value="1"/>
</dbReference>
<evidence type="ECO:0000256" key="2">
    <source>
        <dbReference type="SAM" id="MobiDB-lite"/>
    </source>
</evidence>
<sequence>MADNSSTDYKALFLRAEAELRQAEERERREAELRRQAEEQVRRVAELRRQAEEQVRQEAEFRRQAEEQVRQEAEFRRQAEEQVRQEKVRTQQTTLGELIKSCHDSFSRPLQVGTPSRSTKGTIPLPTGKYCPTNLCFWSSCPVQLQDTYDAVSNFLQPTGRDAPRLFTSLLELNGLGQRYSSRKLRSEKDLENYERAAVEDHVHDIIAELCKIPDARERFRLGDGITFENHENLLRASEESDNHDDDDAELIDESSSEHPNPDSFCIHRINSSTNTLLMTVEYKPPHKLLVENLRVGLRSMRFWEEVVQRDSIPTGKDEKLRYNAEQLTGSALVQEYHVMIQHGLEYSYITNGLAIILLHVPYDNPSTLYYYLCEPNMDVISEDPEVFHQSKTAVARILCLCLMSFLSNIRDHRWRNAARSQLHIWKTNFDFTRSQIPDEERRQSPPGSEYASSEYVPSEHLPSSPLQLRHRISTRSQAACTPMDTSLQSDHIDSSDSDSNQATHSRKRGFSQIMSSPPSQRPSVRSEGTKSSSGQSQHTAPYCTQRCLLGLKQKDELDHQCPNVSLHQQGQNGDRHLIDARKLVQLLKEQLDHDLDHNCTPFGTCGSYGAPIKITCAAYGYTVVGKGTTSGLWKHVSREAEIYQVLQKAQGSAVPVFLGAIDLKLILFIHGAGDIRHMLFMGWAGESIEKDKDRVSSALHREISKSKREIRMLGVVHNDLRPDNMLWNIELRRVLIIDFHRSAIDPRPMKQRVGSLKRSLDQAGMSKQSRIKHNWTEHDISTTRGSRVHSSS</sequence>
<feature type="compositionally biased region" description="Polar residues" evidence="2">
    <location>
        <begin position="783"/>
        <end position="793"/>
    </location>
</feature>
<evidence type="ECO:0000313" key="3">
    <source>
        <dbReference type="EMBL" id="EEH36739.1"/>
    </source>
</evidence>
<dbReference type="AlphaFoldDB" id="C1H8R6"/>
<dbReference type="HOGENOM" id="CLU_010672_2_0_1"/>
<dbReference type="OMA" id="CIHRINS"/>
<gene>
    <name evidence="3" type="ORF">PAAG_07157</name>
</gene>
<keyword evidence="1" id="KW-0175">Coiled coil</keyword>
<feature type="coiled-coil region" evidence="1">
    <location>
        <begin position="6"/>
        <end position="82"/>
    </location>
</feature>
<feature type="region of interest" description="Disordered" evidence="2">
    <location>
        <begin position="237"/>
        <end position="264"/>
    </location>
</feature>
<keyword evidence="4" id="KW-1185">Reference proteome</keyword>
<feature type="region of interest" description="Disordered" evidence="2">
    <location>
        <begin position="751"/>
        <end position="793"/>
    </location>
</feature>
<dbReference type="SUPFAM" id="SSF56112">
    <property type="entry name" value="Protein kinase-like (PK-like)"/>
    <property type="match status" value="1"/>
</dbReference>
<name>C1H8R6_PARBA</name>
<dbReference type="EMBL" id="KN294013">
    <property type="protein sequence ID" value="EEH36739.1"/>
    <property type="molecule type" value="Genomic_DNA"/>
</dbReference>
<evidence type="ECO:0008006" key="5">
    <source>
        <dbReference type="Google" id="ProtNLM"/>
    </source>
</evidence>
<dbReference type="Proteomes" id="UP000002059">
    <property type="component" value="Partially assembled WGS sequence"/>
</dbReference>
<feature type="compositionally biased region" description="Acidic residues" evidence="2">
    <location>
        <begin position="242"/>
        <end position="255"/>
    </location>
</feature>
<dbReference type="STRING" id="502779.C1H8R6"/>
<protein>
    <recommendedName>
        <fullName evidence="5">Protein kinase domain-containing protein</fullName>
    </recommendedName>
</protein>
<proteinExistence type="predicted"/>
<evidence type="ECO:0000313" key="4">
    <source>
        <dbReference type="Proteomes" id="UP000002059"/>
    </source>
</evidence>
<dbReference type="KEGG" id="pbl:PAAG_07157"/>
<dbReference type="VEuPathDB" id="FungiDB:PAAG_07157"/>
<feature type="compositionally biased region" description="Low complexity" evidence="2">
    <location>
        <begin position="516"/>
        <end position="527"/>
    </location>
</feature>
<dbReference type="RefSeq" id="XP_002790921.1">
    <property type="nucleotide sequence ID" value="XM_002790875.2"/>
</dbReference>
<dbReference type="OrthoDB" id="2156052at2759"/>
<dbReference type="CDD" id="cd22265">
    <property type="entry name" value="UDM1_RNF168"/>
    <property type="match status" value="1"/>
</dbReference>
<feature type="compositionally biased region" description="Polar residues" evidence="2">
    <location>
        <begin position="475"/>
        <end position="486"/>
    </location>
</feature>
<feature type="region of interest" description="Disordered" evidence="2">
    <location>
        <begin position="436"/>
        <end position="539"/>
    </location>
</feature>
<evidence type="ECO:0000256" key="1">
    <source>
        <dbReference type="SAM" id="Coils"/>
    </source>
</evidence>
<reference evidence="3 4" key="1">
    <citation type="journal article" date="2011" name="PLoS Genet.">
        <title>Comparative genomic analysis of human fungal pathogens causing paracoccidioidomycosis.</title>
        <authorList>
            <person name="Desjardins C.A."/>
            <person name="Champion M.D."/>
            <person name="Holder J.W."/>
            <person name="Muszewska A."/>
            <person name="Goldberg J."/>
            <person name="Bailao A.M."/>
            <person name="Brigido M.M."/>
            <person name="Ferreira M.E."/>
            <person name="Garcia A.M."/>
            <person name="Grynberg M."/>
            <person name="Gujja S."/>
            <person name="Heiman D.I."/>
            <person name="Henn M.R."/>
            <person name="Kodira C.D."/>
            <person name="Leon-Narvaez H."/>
            <person name="Longo L.V."/>
            <person name="Ma L.J."/>
            <person name="Malavazi I."/>
            <person name="Matsuo A.L."/>
            <person name="Morais F.V."/>
            <person name="Pereira M."/>
            <person name="Rodriguez-Brito S."/>
            <person name="Sakthikumar S."/>
            <person name="Salem-Izacc S.M."/>
            <person name="Sykes S.M."/>
            <person name="Teixeira M.M."/>
            <person name="Vallejo M.C."/>
            <person name="Walter M.E."/>
            <person name="Yandava C."/>
            <person name="Young S."/>
            <person name="Zeng Q."/>
            <person name="Zucker J."/>
            <person name="Felipe M.S."/>
            <person name="Goldman G.H."/>
            <person name="Haas B.J."/>
            <person name="McEwen J.G."/>
            <person name="Nino-Vega G."/>
            <person name="Puccia R."/>
            <person name="San-Blas G."/>
            <person name="Soares C.M."/>
            <person name="Birren B.W."/>
            <person name="Cuomo C.A."/>
        </authorList>
    </citation>
    <scope>NUCLEOTIDE SEQUENCE [LARGE SCALE GENOMIC DNA]</scope>
    <source>
        <strain evidence="4">ATCC MYA-826 / Pb01</strain>
    </source>
</reference>
<dbReference type="InterPro" id="IPR011009">
    <property type="entry name" value="Kinase-like_dom_sf"/>
</dbReference>
<dbReference type="GeneID" id="9094172"/>
<accession>C1H8R6</accession>
<organism evidence="3 4">
    <name type="scientific">Paracoccidioides lutzii (strain ATCC MYA-826 / Pb01)</name>
    <name type="common">Paracoccidioides brasiliensis</name>
    <dbReference type="NCBI Taxonomy" id="502779"/>
    <lineage>
        <taxon>Eukaryota</taxon>
        <taxon>Fungi</taxon>
        <taxon>Dikarya</taxon>
        <taxon>Ascomycota</taxon>
        <taxon>Pezizomycotina</taxon>
        <taxon>Eurotiomycetes</taxon>
        <taxon>Eurotiomycetidae</taxon>
        <taxon>Onygenales</taxon>
        <taxon>Ajellomycetaceae</taxon>
        <taxon>Paracoccidioides</taxon>
    </lineage>
</organism>
<feature type="compositionally biased region" description="Polar residues" evidence="2">
    <location>
        <begin position="530"/>
        <end position="539"/>
    </location>
</feature>
<dbReference type="eggNOG" id="ENOG502SJ0M">
    <property type="taxonomic scope" value="Eukaryota"/>
</dbReference>